<dbReference type="GO" id="GO:0046872">
    <property type="term" value="F:metal ion binding"/>
    <property type="evidence" value="ECO:0007669"/>
    <property type="project" value="UniProtKB-KW"/>
</dbReference>
<keyword evidence="10 13" id="KW-0472">Membrane</keyword>
<evidence type="ECO:0000256" key="8">
    <source>
        <dbReference type="ARBA" id="ARBA00022989"/>
    </source>
</evidence>
<feature type="transmembrane region" description="Helical" evidence="13">
    <location>
        <begin position="12"/>
        <end position="31"/>
    </location>
</feature>
<dbReference type="PROSITE" id="PS51007">
    <property type="entry name" value="CYTC"/>
    <property type="match status" value="1"/>
</dbReference>
<dbReference type="InterPro" id="IPR009056">
    <property type="entry name" value="Cyt_c-like_dom"/>
</dbReference>
<comment type="subcellular location">
    <subcellularLocation>
        <location evidence="1">Cell membrane</location>
        <topology evidence="1">Single-pass membrane protein</topology>
    </subcellularLocation>
</comment>
<evidence type="ECO:0000313" key="15">
    <source>
        <dbReference type="EMBL" id="RLQ87044.1"/>
    </source>
</evidence>
<dbReference type="SUPFAM" id="SSF46626">
    <property type="entry name" value="Cytochrome c"/>
    <property type="match status" value="1"/>
</dbReference>
<comment type="caution">
    <text evidence="15">The sequence shown here is derived from an EMBL/GenBank/DDBJ whole genome shotgun (WGS) entry which is preliminary data.</text>
</comment>
<keyword evidence="8 13" id="KW-1133">Transmembrane helix</keyword>
<evidence type="ECO:0000256" key="7">
    <source>
        <dbReference type="ARBA" id="ARBA00022982"/>
    </source>
</evidence>
<dbReference type="InterPro" id="IPR002327">
    <property type="entry name" value="Cyt_c_1A/1B"/>
</dbReference>
<sequence length="319" mass="32206">MDSFELNKIVGGLLAAVFVVFSIGLISDAIFHEEVPEQAGYTIEAAEEGAGGGAAAEEEPAVSIGELMASADASAGEAVFKKCASCHTIEDGGANKVGPNLHGVIGRAIASHEGFSYSEAMQSYAGEVGDWDFEHMNAFLLRPKDEVPGTAMGFAGLKKDSDRANLLAWLNEQSANPQPLPEPEAAPAEGDTADAPPPEGVAGEDEAQPQAEGAGPAEGTGDPAGAVPAEDTTEAAPSSESGDMGAAPTAVEGTGEALSADDEAADTDANSADPDQTDAAGTDAEQPEAEGSDTATEAETTTTDGEASPEEEILPEESN</sequence>
<dbReference type="PANTHER" id="PTHR11961">
    <property type="entry name" value="CYTOCHROME C"/>
    <property type="match status" value="1"/>
</dbReference>
<dbReference type="GO" id="GO:0005886">
    <property type="term" value="C:plasma membrane"/>
    <property type="evidence" value="ECO:0007669"/>
    <property type="project" value="UniProtKB-SubCell"/>
</dbReference>
<dbReference type="AlphaFoldDB" id="A0A3L7J9E4"/>
<evidence type="ECO:0000256" key="3">
    <source>
        <dbReference type="ARBA" id="ARBA00022475"/>
    </source>
</evidence>
<dbReference type="PRINTS" id="PR00604">
    <property type="entry name" value="CYTCHRMECIAB"/>
</dbReference>
<keyword evidence="9 11" id="KW-0408">Iron</keyword>
<evidence type="ECO:0000256" key="4">
    <source>
        <dbReference type="ARBA" id="ARBA00022617"/>
    </source>
</evidence>
<evidence type="ECO:0000256" key="12">
    <source>
        <dbReference type="SAM" id="MobiDB-lite"/>
    </source>
</evidence>
<dbReference type="GO" id="GO:0009055">
    <property type="term" value="F:electron transfer activity"/>
    <property type="evidence" value="ECO:0007669"/>
    <property type="project" value="InterPro"/>
</dbReference>
<dbReference type="Gene3D" id="1.10.760.10">
    <property type="entry name" value="Cytochrome c-like domain"/>
    <property type="match status" value="1"/>
</dbReference>
<name>A0A3L7J9E4_9HYPH</name>
<keyword evidence="7" id="KW-0249">Electron transport</keyword>
<dbReference type="FunFam" id="1.10.760.10:FF:000026">
    <property type="entry name" value="Cytochrome C, membrane-bound"/>
    <property type="match status" value="1"/>
</dbReference>
<feature type="region of interest" description="Disordered" evidence="12">
    <location>
        <begin position="174"/>
        <end position="319"/>
    </location>
</feature>
<evidence type="ECO:0000256" key="1">
    <source>
        <dbReference type="ARBA" id="ARBA00004162"/>
    </source>
</evidence>
<reference evidence="15 16" key="1">
    <citation type="submission" date="2018-10" db="EMBL/GenBank/DDBJ databases">
        <title>Notoacmeibacter sp. M2BS9Y-3-1, whole genome shotgun sequence.</title>
        <authorList>
            <person name="Tuo L."/>
        </authorList>
    </citation>
    <scope>NUCLEOTIDE SEQUENCE [LARGE SCALE GENOMIC DNA]</scope>
    <source>
        <strain evidence="15 16">M2BS9Y-3-1</strain>
    </source>
</reference>
<evidence type="ECO:0000256" key="5">
    <source>
        <dbReference type="ARBA" id="ARBA00022692"/>
    </source>
</evidence>
<evidence type="ECO:0000256" key="10">
    <source>
        <dbReference type="ARBA" id="ARBA00023136"/>
    </source>
</evidence>
<organism evidence="15 16">
    <name type="scientific">Notoacmeibacter ruber</name>
    <dbReference type="NCBI Taxonomy" id="2670375"/>
    <lineage>
        <taxon>Bacteria</taxon>
        <taxon>Pseudomonadati</taxon>
        <taxon>Pseudomonadota</taxon>
        <taxon>Alphaproteobacteria</taxon>
        <taxon>Hyphomicrobiales</taxon>
        <taxon>Notoacmeibacteraceae</taxon>
        <taxon>Notoacmeibacter</taxon>
    </lineage>
</organism>
<feature type="compositionally biased region" description="Low complexity" evidence="12">
    <location>
        <begin position="292"/>
        <end position="306"/>
    </location>
</feature>
<keyword evidence="5 13" id="KW-0812">Transmembrane</keyword>
<accession>A0A3L7J9E4</accession>
<keyword evidence="2" id="KW-0813">Transport</keyword>
<keyword evidence="6 11" id="KW-0479">Metal-binding</keyword>
<evidence type="ECO:0000256" key="6">
    <source>
        <dbReference type="ARBA" id="ARBA00022723"/>
    </source>
</evidence>
<evidence type="ECO:0000259" key="14">
    <source>
        <dbReference type="PROSITE" id="PS51007"/>
    </source>
</evidence>
<dbReference type="InterPro" id="IPR036909">
    <property type="entry name" value="Cyt_c-like_dom_sf"/>
</dbReference>
<feature type="compositionally biased region" description="Low complexity" evidence="12">
    <location>
        <begin position="185"/>
        <end position="194"/>
    </location>
</feature>
<evidence type="ECO:0000256" key="9">
    <source>
        <dbReference type="ARBA" id="ARBA00023004"/>
    </source>
</evidence>
<keyword evidence="3" id="KW-1003">Cell membrane</keyword>
<evidence type="ECO:0000256" key="2">
    <source>
        <dbReference type="ARBA" id="ARBA00022448"/>
    </source>
</evidence>
<dbReference type="RefSeq" id="WP_121644012.1">
    <property type="nucleotide sequence ID" value="NZ_RCWN01000001.1"/>
</dbReference>
<dbReference type="GO" id="GO:0020037">
    <property type="term" value="F:heme binding"/>
    <property type="evidence" value="ECO:0007669"/>
    <property type="project" value="InterPro"/>
</dbReference>
<evidence type="ECO:0000256" key="11">
    <source>
        <dbReference type="PROSITE-ProRule" id="PRU00433"/>
    </source>
</evidence>
<dbReference type="Pfam" id="PF00034">
    <property type="entry name" value="Cytochrom_C"/>
    <property type="match status" value="1"/>
</dbReference>
<proteinExistence type="predicted"/>
<dbReference type="EMBL" id="RCWN01000001">
    <property type="protein sequence ID" value="RLQ87044.1"/>
    <property type="molecule type" value="Genomic_DNA"/>
</dbReference>
<keyword evidence="4 11" id="KW-0349">Heme</keyword>
<feature type="compositionally biased region" description="Acidic residues" evidence="12">
    <location>
        <begin position="307"/>
        <end position="319"/>
    </location>
</feature>
<dbReference type="Proteomes" id="UP000281094">
    <property type="component" value="Unassembled WGS sequence"/>
</dbReference>
<evidence type="ECO:0000313" key="16">
    <source>
        <dbReference type="Proteomes" id="UP000281094"/>
    </source>
</evidence>
<protein>
    <submittedName>
        <fullName evidence="15">Cytochrome c family protein</fullName>
    </submittedName>
</protein>
<keyword evidence="16" id="KW-1185">Reference proteome</keyword>
<gene>
    <name evidence="15" type="ORF">D8780_01270</name>
</gene>
<evidence type="ECO:0000256" key="13">
    <source>
        <dbReference type="SAM" id="Phobius"/>
    </source>
</evidence>
<feature type="domain" description="Cytochrome c" evidence="14">
    <location>
        <begin position="71"/>
        <end position="174"/>
    </location>
</feature>